<dbReference type="PRINTS" id="PR00119">
    <property type="entry name" value="CATATPASE"/>
</dbReference>
<proteinExistence type="inferred from homology"/>
<keyword evidence="14 15" id="KW-0472">Membrane</keyword>
<dbReference type="PRINTS" id="PR00942">
    <property type="entry name" value="CUATPASEI"/>
</dbReference>
<evidence type="ECO:0000256" key="6">
    <source>
        <dbReference type="ARBA" id="ARBA00022737"/>
    </source>
</evidence>
<evidence type="ECO:0000256" key="5">
    <source>
        <dbReference type="ARBA" id="ARBA00022723"/>
    </source>
</evidence>
<feature type="compositionally biased region" description="Polar residues" evidence="16">
    <location>
        <begin position="557"/>
        <end position="567"/>
    </location>
</feature>
<feature type="transmembrane region" description="Helical" evidence="15">
    <location>
        <begin position="385"/>
        <end position="405"/>
    </location>
</feature>
<keyword evidence="11" id="KW-1278">Translocase</keyword>
<dbReference type="PANTHER" id="PTHR43520">
    <property type="entry name" value="ATP7, ISOFORM B"/>
    <property type="match status" value="1"/>
</dbReference>
<dbReference type="PANTHER" id="PTHR43520:SF8">
    <property type="entry name" value="P-TYPE CU(+) TRANSPORTER"/>
    <property type="match status" value="1"/>
</dbReference>
<dbReference type="EMBL" id="PKSG01000887">
    <property type="protein sequence ID" value="POR32259.1"/>
    <property type="molecule type" value="Genomic_DNA"/>
</dbReference>
<dbReference type="Gene3D" id="3.40.1110.10">
    <property type="entry name" value="Calcium-transporting ATPase, cytoplasmic domain N"/>
    <property type="match status" value="1"/>
</dbReference>
<dbReference type="Gene3D" id="2.70.150.10">
    <property type="entry name" value="Calcium-transporting ATPase, cytoplasmic transduction domain A"/>
    <property type="match status" value="1"/>
</dbReference>
<dbReference type="CDD" id="cd02094">
    <property type="entry name" value="P-type_ATPase_Cu-like"/>
    <property type="match status" value="1"/>
</dbReference>
<evidence type="ECO:0000256" key="13">
    <source>
        <dbReference type="ARBA" id="ARBA00023065"/>
    </source>
</evidence>
<dbReference type="InterPro" id="IPR027256">
    <property type="entry name" value="P-typ_ATPase_IB"/>
</dbReference>
<gene>
    <name evidence="18" type="ORF">TPAR_07549</name>
</gene>
<name>A0A2S4KPY9_9HYPO</name>
<evidence type="ECO:0000256" key="12">
    <source>
        <dbReference type="ARBA" id="ARBA00022989"/>
    </source>
</evidence>
<keyword evidence="8" id="KW-0186">Copper</keyword>
<dbReference type="PROSITE" id="PS50846">
    <property type="entry name" value="HMA_2"/>
    <property type="match status" value="4"/>
</dbReference>
<evidence type="ECO:0000256" key="7">
    <source>
        <dbReference type="ARBA" id="ARBA00022741"/>
    </source>
</evidence>
<feature type="domain" description="HMA" evidence="17">
    <location>
        <begin position="28"/>
        <end position="94"/>
    </location>
</feature>
<dbReference type="InterPro" id="IPR008250">
    <property type="entry name" value="ATPase_P-typ_transduc_dom_A_sf"/>
</dbReference>
<dbReference type="GO" id="GO:0012505">
    <property type="term" value="C:endomembrane system"/>
    <property type="evidence" value="ECO:0007669"/>
    <property type="project" value="UniProtKB-SubCell"/>
</dbReference>
<evidence type="ECO:0000256" key="11">
    <source>
        <dbReference type="ARBA" id="ARBA00022967"/>
    </source>
</evidence>
<dbReference type="SUPFAM" id="SSF81660">
    <property type="entry name" value="Metal cation-transporting ATPase, ATP-binding domain N"/>
    <property type="match status" value="1"/>
</dbReference>
<organism evidence="18 19">
    <name type="scientific">Tolypocladium paradoxum</name>
    <dbReference type="NCBI Taxonomy" id="94208"/>
    <lineage>
        <taxon>Eukaryota</taxon>
        <taxon>Fungi</taxon>
        <taxon>Dikarya</taxon>
        <taxon>Ascomycota</taxon>
        <taxon>Pezizomycotina</taxon>
        <taxon>Sordariomycetes</taxon>
        <taxon>Hypocreomycetidae</taxon>
        <taxon>Hypocreales</taxon>
        <taxon>Ophiocordycipitaceae</taxon>
        <taxon>Tolypocladium</taxon>
    </lineage>
</organism>
<keyword evidence="3" id="KW-0813">Transport</keyword>
<dbReference type="NCBIfam" id="TIGR01525">
    <property type="entry name" value="ATPase-IB_hvy"/>
    <property type="match status" value="1"/>
</dbReference>
<keyword evidence="10" id="KW-0460">Magnesium</keyword>
<dbReference type="InterPro" id="IPR023214">
    <property type="entry name" value="HAD_sf"/>
</dbReference>
<dbReference type="SFLD" id="SFLDG00002">
    <property type="entry name" value="C1.7:_P-type_atpase_like"/>
    <property type="match status" value="1"/>
</dbReference>
<keyword evidence="5 15" id="KW-0479">Metal-binding</keyword>
<dbReference type="InterPro" id="IPR023299">
    <property type="entry name" value="ATPase_P-typ_cyto_dom_N"/>
</dbReference>
<dbReference type="FunFam" id="3.30.70.100:FF:000001">
    <property type="entry name" value="ATPase copper transporting beta"/>
    <property type="match status" value="3"/>
</dbReference>
<dbReference type="Gene3D" id="3.30.70.100">
    <property type="match status" value="4"/>
</dbReference>
<evidence type="ECO:0000256" key="15">
    <source>
        <dbReference type="RuleBase" id="RU362081"/>
    </source>
</evidence>
<evidence type="ECO:0000256" key="2">
    <source>
        <dbReference type="ARBA" id="ARBA00006024"/>
    </source>
</evidence>
<dbReference type="InterPro" id="IPR001757">
    <property type="entry name" value="P_typ_ATPase"/>
</dbReference>
<keyword evidence="9 15" id="KW-0067">ATP-binding</keyword>
<keyword evidence="13" id="KW-0406">Ion transport</keyword>
<evidence type="ECO:0000256" key="8">
    <source>
        <dbReference type="ARBA" id="ARBA00022796"/>
    </source>
</evidence>
<dbReference type="InterPro" id="IPR023298">
    <property type="entry name" value="ATPase_P-typ_TM_dom_sf"/>
</dbReference>
<dbReference type="Pfam" id="PF00122">
    <property type="entry name" value="E1-E2_ATPase"/>
    <property type="match status" value="1"/>
</dbReference>
<evidence type="ECO:0000256" key="3">
    <source>
        <dbReference type="ARBA" id="ARBA00022448"/>
    </source>
</evidence>
<dbReference type="InterPro" id="IPR006121">
    <property type="entry name" value="HMA_dom"/>
</dbReference>
<dbReference type="SUPFAM" id="SSF55008">
    <property type="entry name" value="HMA, heavy metal-associated domain"/>
    <property type="match status" value="4"/>
</dbReference>
<dbReference type="CDD" id="cd00371">
    <property type="entry name" value="HMA"/>
    <property type="match status" value="3"/>
</dbReference>
<dbReference type="Pfam" id="PF00702">
    <property type="entry name" value="Hydrolase"/>
    <property type="match status" value="1"/>
</dbReference>
<dbReference type="GO" id="GO:0005524">
    <property type="term" value="F:ATP binding"/>
    <property type="evidence" value="ECO:0007669"/>
    <property type="project" value="UniProtKB-UniRule"/>
</dbReference>
<evidence type="ECO:0000256" key="10">
    <source>
        <dbReference type="ARBA" id="ARBA00022842"/>
    </source>
</evidence>
<dbReference type="SUPFAM" id="SSF81653">
    <property type="entry name" value="Calcium ATPase, transduction domain A"/>
    <property type="match status" value="1"/>
</dbReference>
<feature type="domain" description="HMA" evidence="17">
    <location>
        <begin position="293"/>
        <end position="359"/>
    </location>
</feature>
<evidence type="ECO:0000256" key="9">
    <source>
        <dbReference type="ARBA" id="ARBA00022840"/>
    </source>
</evidence>
<dbReference type="Pfam" id="PF00403">
    <property type="entry name" value="HMA"/>
    <property type="match status" value="3"/>
</dbReference>
<dbReference type="InterPro" id="IPR044492">
    <property type="entry name" value="P_typ_ATPase_HD_dom"/>
</dbReference>
<feature type="transmembrane region" description="Helical" evidence="15">
    <location>
        <begin position="677"/>
        <end position="698"/>
    </location>
</feature>
<feature type="domain" description="HMA" evidence="17">
    <location>
        <begin position="122"/>
        <end position="188"/>
    </location>
</feature>
<dbReference type="PROSITE" id="PS00154">
    <property type="entry name" value="ATPASE_E1_E2"/>
    <property type="match status" value="1"/>
</dbReference>
<dbReference type="InterPro" id="IPR006122">
    <property type="entry name" value="HMA_Cu_ion-bd"/>
</dbReference>
<dbReference type="GO" id="GO:0005507">
    <property type="term" value="F:copper ion binding"/>
    <property type="evidence" value="ECO:0007669"/>
    <property type="project" value="InterPro"/>
</dbReference>
<keyword evidence="8" id="KW-0187">Copper transport</keyword>
<accession>A0A2S4KPY9</accession>
<feature type="transmembrane region" description="Helical" evidence="15">
    <location>
        <begin position="1098"/>
        <end position="1117"/>
    </location>
</feature>
<dbReference type="InterPro" id="IPR059000">
    <property type="entry name" value="ATPase_P-type_domA"/>
</dbReference>
<dbReference type="Gene3D" id="3.40.50.1000">
    <property type="entry name" value="HAD superfamily/HAD-like"/>
    <property type="match status" value="1"/>
</dbReference>
<keyword evidence="19" id="KW-1185">Reference proteome</keyword>
<feature type="domain" description="HMA" evidence="17">
    <location>
        <begin position="211"/>
        <end position="277"/>
    </location>
</feature>
<feature type="transmembrane region" description="Helical" evidence="15">
    <location>
        <begin position="1069"/>
        <end position="1092"/>
    </location>
</feature>
<dbReference type="GO" id="GO:0016020">
    <property type="term" value="C:membrane"/>
    <property type="evidence" value="ECO:0007669"/>
    <property type="project" value="UniProtKB-SubCell"/>
</dbReference>
<dbReference type="PROSITE" id="PS01229">
    <property type="entry name" value="COF_2"/>
    <property type="match status" value="1"/>
</dbReference>
<dbReference type="SUPFAM" id="SSF81665">
    <property type="entry name" value="Calcium ATPase, transmembrane domain M"/>
    <property type="match status" value="1"/>
</dbReference>
<comment type="similarity">
    <text evidence="2 15">Belongs to the cation transport ATPase (P-type) (TC 3.A.3) family. Type IB subfamily.</text>
</comment>
<dbReference type="InterPro" id="IPR018303">
    <property type="entry name" value="ATPase_P-typ_P_site"/>
</dbReference>
<keyword evidence="7 15" id="KW-0547">Nucleotide-binding</keyword>
<evidence type="ECO:0000256" key="16">
    <source>
        <dbReference type="SAM" id="MobiDB-lite"/>
    </source>
</evidence>
<evidence type="ECO:0000256" key="14">
    <source>
        <dbReference type="ARBA" id="ARBA00023136"/>
    </source>
</evidence>
<feature type="transmembrane region" description="Helical" evidence="15">
    <location>
        <begin position="718"/>
        <end position="741"/>
    </location>
</feature>
<evidence type="ECO:0000313" key="18">
    <source>
        <dbReference type="EMBL" id="POR32259.1"/>
    </source>
</evidence>
<dbReference type="Proteomes" id="UP000237481">
    <property type="component" value="Unassembled WGS sequence"/>
</dbReference>
<feature type="region of interest" description="Disordered" evidence="16">
    <location>
        <begin position="547"/>
        <end position="571"/>
    </location>
</feature>
<dbReference type="SFLD" id="SFLDF00027">
    <property type="entry name" value="p-type_atpase"/>
    <property type="match status" value="1"/>
</dbReference>
<dbReference type="InterPro" id="IPR036163">
    <property type="entry name" value="HMA_dom_sf"/>
</dbReference>
<dbReference type="GO" id="GO:0043682">
    <property type="term" value="F:P-type divalent copper transporter activity"/>
    <property type="evidence" value="ECO:0007669"/>
    <property type="project" value="TreeGrafter"/>
</dbReference>
<feature type="transmembrane region" description="Helical" evidence="15">
    <location>
        <begin position="460"/>
        <end position="483"/>
    </location>
</feature>
<dbReference type="AlphaFoldDB" id="A0A2S4KPY9"/>
<keyword evidence="4 15" id="KW-0812">Transmembrane</keyword>
<reference evidence="18 19" key="1">
    <citation type="submission" date="2018-01" db="EMBL/GenBank/DDBJ databases">
        <title>Harnessing the power of phylogenomics to disentangle the directionality and signatures of interkingdom host jumping in the parasitic fungal genus Tolypocladium.</title>
        <authorList>
            <person name="Quandt C.A."/>
            <person name="Patterson W."/>
            <person name="Spatafora J.W."/>
        </authorList>
    </citation>
    <scope>NUCLEOTIDE SEQUENCE [LARGE SCALE GENOMIC DNA]</scope>
    <source>
        <strain evidence="18 19">NRBC 100945</strain>
    </source>
</reference>
<feature type="transmembrane region" description="Helical" evidence="15">
    <location>
        <begin position="489"/>
        <end position="509"/>
    </location>
</feature>
<protein>
    <submittedName>
        <fullName evidence="18">Copper-transporting ATPase 1</fullName>
    </submittedName>
</protein>
<comment type="subcellular location">
    <subcellularLocation>
        <location evidence="1">Endomembrane system</location>
        <topology evidence="1">Multi-pass membrane protein</topology>
    </subcellularLocation>
    <subcellularLocation>
        <location evidence="15">Membrane</location>
    </subcellularLocation>
</comment>
<keyword evidence="6" id="KW-0677">Repeat</keyword>
<sequence>MAPSHIAIPPRGPGATASLVAPTSPHMATSTLRVGGMTCGACTSAVEAGFKGVDGVGSVSVSLVMERAVVMHNPQVISADQVRDMIEDRGFDAEVLSTDLPSPEASRFHDSQVDDGREDTFATTTVAVEGMTCGACTSAVEGGFKDVPGVKHFSISLLSERAVVEHDPKLLTPDQIAEIIEDRGFGAEILDTAQSKPDAKAEGGAASSNIATTTIAVEGMTCGACTSAVEGGFKGVDGVLKFNISLLAERAVITHDVTKLTPDQIAETIEDRGFDATVLSTQFDTGDHGASSSTAQLKIYGCPDAVTAKALEEKLRALPGIASASLSIATERLTVSHQPGVIGLRGIVEAVEAEGLNALVADSQDNNAQLESLAKTREIAEWRTAFRTSLAFAVPVFIIGMILPMGMPSLDFGKLELIPGLFLGDIICLVLTIPVQFGIGKRFYVSAYKSVKHGSPTMDVLVILGTSCAFFFSIFAMLVSLLVPPHTRPSTIFDTSTMLITFITFGRYLENRAKGQTSKALSRLMSLAPSMATIYADPIAVEKAAEAWAKSPEGQGTPRTPHQTSGAAGSAYEERLVPTELLQVGDIVVIRPGDKIPADGTLVRGETYADESMVTGEAMPVQKRTGDNVIGGTVNGNGRVDFRVTRAGRDTQLSQIVKLVQDAQTTRAPIQQLADTLAGYFVPTILILGLVTFLSWMVLSHVLPNPPKIFLQDASGGKVMVCVKLCISVIVFACPCALGLATPTAVMVGTGIGAENGILIKGGGALERTTKVTQVVLDKTGTITHGRMSVAKMTVVPLWRDNEWRKRLWWTIVGLAEMGSEHPVGRAILGAAKEELGVDSEGGIAGSVGEFKITVGKGVKALVEPHSASERVRYRVLAGNVRHLQDNGVEIPHGAIEASEELNATTKKNPSQSSAAGTTNIFVAIDGKYTGHLCLADTIKDGAAGAISVLHRMGIKTAIVTGDQRSTALAVAAAVGISADSVYAGVSPDQKQSIIRQIQSQGETVAMVGDGINDSPALATADVGIAMASGTDVAMEAADVVLMRPTDLMGIPAALHLTRTIFRRIKMNLAWACLYNVVGLPVAMGFFLPLGFHMHPMMAGFAMACSSVSVVASSLLLKLWRRPRWMDEAEAEPRGGLRWARGSGVVGWAREVLGRGRRKGDEGYVPLQDLDAEQ</sequence>
<dbReference type="GO" id="GO:0055070">
    <property type="term" value="P:copper ion homeostasis"/>
    <property type="evidence" value="ECO:0007669"/>
    <property type="project" value="TreeGrafter"/>
</dbReference>
<dbReference type="SFLD" id="SFLDS00003">
    <property type="entry name" value="Haloacid_Dehalogenase"/>
    <property type="match status" value="1"/>
</dbReference>
<evidence type="ECO:0000256" key="4">
    <source>
        <dbReference type="ARBA" id="ARBA00022692"/>
    </source>
</evidence>
<dbReference type="OrthoDB" id="432719at2759"/>
<evidence type="ECO:0000259" key="17">
    <source>
        <dbReference type="PROSITE" id="PS50846"/>
    </source>
</evidence>
<dbReference type="GO" id="GO:0016887">
    <property type="term" value="F:ATP hydrolysis activity"/>
    <property type="evidence" value="ECO:0007669"/>
    <property type="project" value="InterPro"/>
</dbReference>
<comment type="caution">
    <text evidence="18">The sequence shown here is derived from an EMBL/GenBank/DDBJ whole genome shotgun (WGS) entry which is preliminary data.</text>
</comment>
<keyword evidence="12 15" id="KW-1133">Transmembrane helix</keyword>
<dbReference type="STRING" id="94208.A0A2S4KPY9"/>
<evidence type="ECO:0000313" key="19">
    <source>
        <dbReference type="Proteomes" id="UP000237481"/>
    </source>
</evidence>
<dbReference type="InterPro" id="IPR036412">
    <property type="entry name" value="HAD-like_sf"/>
</dbReference>
<dbReference type="SUPFAM" id="SSF56784">
    <property type="entry name" value="HAD-like"/>
    <property type="match status" value="1"/>
</dbReference>
<dbReference type="NCBIfam" id="TIGR00003">
    <property type="entry name" value="copper ion binding protein"/>
    <property type="match status" value="3"/>
</dbReference>
<feature type="transmembrane region" description="Helical" evidence="15">
    <location>
        <begin position="417"/>
        <end position="439"/>
    </location>
</feature>
<dbReference type="NCBIfam" id="TIGR01494">
    <property type="entry name" value="ATPase_P-type"/>
    <property type="match status" value="2"/>
</dbReference>
<evidence type="ECO:0000256" key="1">
    <source>
        <dbReference type="ARBA" id="ARBA00004127"/>
    </source>
</evidence>